<organism evidence="1 2">
    <name type="scientific">Pseudomonas syringae pv. primulae</name>
    <dbReference type="NCBI Taxonomy" id="251707"/>
    <lineage>
        <taxon>Bacteria</taxon>
        <taxon>Pseudomonadati</taxon>
        <taxon>Pseudomonadota</taxon>
        <taxon>Gammaproteobacteria</taxon>
        <taxon>Pseudomonadales</taxon>
        <taxon>Pseudomonadaceae</taxon>
        <taxon>Pseudomonas</taxon>
    </lineage>
</organism>
<comment type="caution">
    <text evidence="1">The sequence shown here is derived from an EMBL/GenBank/DDBJ whole genome shotgun (WGS) entry which is preliminary data.</text>
</comment>
<name>A0A0P9YGE0_9PSED</name>
<evidence type="ECO:0000313" key="2">
    <source>
        <dbReference type="Proteomes" id="UP000050562"/>
    </source>
</evidence>
<dbReference type="AlphaFoldDB" id="A0A0P9YGE0"/>
<reference evidence="1 2" key="1">
    <citation type="submission" date="2015-09" db="EMBL/GenBank/DDBJ databases">
        <title>Genome announcement of multiple Pseudomonas syringae strains.</title>
        <authorList>
            <person name="Thakur S."/>
            <person name="Wang P.W."/>
            <person name="Gong Y."/>
            <person name="Weir B.S."/>
            <person name="Guttman D.S."/>
        </authorList>
    </citation>
    <scope>NUCLEOTIDE SEQUENCE [LARGE SCALE GENOMIC DNA]</scope>
    <source>
        <strain evidence="1 2">ICMP3956</strain>
    </source>
</reference>
<sequence length="123" mass="13964">MPSSKREQAQVERRLIAALTQSCETAKSEIPGFCWLTHEIDYANFPASLQVIWAFDTVAAKDQALSRGLDQRMIQLTAEALDELDITLKTLAGHVHFDSEEQCLRENGGNWELRLSRKYARRG</sequence>
<protein>
    <recommendedName>
        <fullName evidence="3">Fis family transcriptional regulator</fullName>
    </recommendedName>
</protein>
<accession>A0A0P9YGE0</accession>
<dbReference type="RefSeq" id="WP_057409369.1">
    <property type="nucleotide sequence ID" value="NZ_LJRC01000137.1"/>
</dbReference>
<evidence type="ECO:0008006" key="3">
    <source>
        <dbReference type="Google" id="ProtNLM"/>
    </source>
</evidence>
<gene>
    <name evidence="1" type="ORF">ALO52_02270</name>
</gene>
<dbReference type="Proteomes" id="UP000050562">
    <property type="component" value="Unassembled WGS sequence"/>
</dbReference>
<proteinExistence type="predicted"/>
<dbReference type="PATRIC" id="fig|251707.3.peg.3079"/>
<dbReference type="EMBL" id="LJRC01000137">
    <property type="protein sequence ID" value="KPY36837.1"/>
    <property type="molecule type" value="Genomic_DNA"/>
</dbReference>
<evidence type="ECO:0000313" key="1">
    <source>
        <dbReference type="EMBL" id="KPY36837.1"/>
    </source>
</evidence>